<protein>
    <submittedName>
        <fullName evidence="2">Uncharacterized protein</fullName>
    </submittedName>
</protein>
<dbReference type="EMBL" id="PDEM01000018">
    <property type="protein sequence ID" value="PHZ85091.1"/>
    <property type="molecule type" value="Genomic_DNA"/>
</dbReference>
<evidence type="ECO:0000313" key="2">
    <source>
        <dbReference type="EMBL" id="PHZ85091.1"/>
    </source>
</evidence>
<feature type="signal peptide" evidence="1">
    <location>
        <begin position="1"/>
        <end position="24"/>
    </location>
</feature>
<gene>
    <name evidence="2" type="ORF">CRD36_08595</name>
</gene>
<keyword evidence="3" id="KW-1185">Reference proteome</keyword>
<name>A0A2G4YS00_9PROT</name>
<sequence>MRNITTAFFLVLSVFVCVSGGAHSAGLSHSQKTIFEPLQFNLDHFNHLYAPLEINGTKMAVVNIYSEYPDYHFAIEPAEGFACVDDVARAIVMLAGYLKTHPNKAILKKMKMLIEFILYMQNDNGYFNNFIWHDLSINTGYKTSVAEMNWWSFRALWSLEVAYGLVSSDVDLVNRIAASIDRLMVNLKRDLPLGEQIAEIKNTIWVASWLPQKFAADQAAVAIMGLLPHYVRQKDGRVLDMINALAKGIMQMQKGGKGVYPYGMFLSWENEWHAWGNSQAYALLLAGQQLKHPEYIESALREVDYFYPYLLKNGLVESLSIRRDEAGYSEIHKRHFPQIAYGIRPMVYAAAEAYQATQDKKYLVLQAKLTSWFTGDNIARRAMYDQATGRTYDAINSAVKINMNSGAESTIEGLLVLQK</sequence>
<dbReference type="InterPro" id="IPR008928">
    <property type="entry name" value="6-hairpin_glycosidase_sf"/>
</dbReference>
<feature type="chain" id="PRO_5013861922" evidence="1">
    <location>
        <begin position="25"/>
        <end position="419"/>
    </location>
</feature>
<dbReference type="Proteomes" id="UP000229730">
    <property type="component" value="Unassembled WGS sequence"/>
</dbReference>
<evidence type="ECO:0000313" key="3">
    <source>
        <dbReference type="Proteomes" id="UP000229730"/>
    </source>
</evidence>
<comment type="caution">
    <text evidence="2">The sequence shown here is derived from an EMBL/GenBank/DDBJ whole genome shotgun (WGS) entry which is preliminary data.</text>
</comment>
<evidence type="ECO:0000256" key="1">
    <source>
        <dbReference type="SAM" id="SignalP"/>
    </source>
</evidence>
<keyword evidence="1" id="KW-0732">Signal</keyword>
<dbReference type="InParanoid" id="A0A2G4YS00"/>
<dbReference type="AlphaFoldDB" id="A0A2G4YS00"/>
<reference evidence="2 3" key="1">
    <citation type="submission" date="2017-10" db="EMBL/GenBank/DDBJ databases">
        <title>Frigbacter circumglobatus gen. nov. sp. nov., isolated from sediment cultured in situ.</title>
        <authorList>
            <person name="Zhao Z."/>
        </authorList>
    </citation>
    <scope>NUCLEOTIDE SEQUENCE [LARGE SCALE GENOMIC DNA]</scope>
    <source>
        <strain evidence="2 3">ZYL</strain>
    </source>
</reference>
<dbReference type="GO" id="GO:0005975">
    <property type="term" value="P:carbohydrate metabolic process"/>
    <property type="evidence" value="ECO:0007669"/>
    <property type="project" value="InterPro"/>
</dbReference>
<organism evidence="2 3">
    <name type="scientific">Paremcibacter congregatus</name>
    <dbReference type="NCBI Taxonomy" id="2043170"/>
    <lineage>
        <taxon>Bacteria</taxon>
        <taxon>Pseudomonadati</taxon>
        <taxon>Pseudomonadota</taxon>
        <taxon>Alphaproteobacteria</taxon>
        <taxon>Emcibacterales</taxon>
        <taxon>Emcibacteraceae</taxon>
        <taxon>Paremcibacter</taxon>
    </lineage>
</organism>
<accession>A0A2G4YS00</accession>
<dbReference type="RefSeq" id="WP_099472356.1">
    <property type="nucleotide sequence ID" value="NZ_CP041025.1"/>
</dbReference>
<dbReference type="OrthoDB" id="7540161at2"/>
<proteinExistence type="predicted"/>
<dbReference type="SUPFAM" id="SSF48208">
    <property type="entry name" value="Six-hairpin glycosidases"/>
    <property type="match status" value="1"/>
</dbReference>